<dbReference type="RefSeq" id="WP_179779626.1">
    <property type="nucleotide sequence ID" value="NZ_JACCHK010000001.1"/>
</dbReference>
<feature type="transmembrane region" description="Helical" evidence="2">
    <location>
        <begin position="342"/>
        <end position="363"/>
    </location>
</feature>
<feature type="transmembrane region" description="Helical" evidence="2">
    <location>
        <begin position="310"/>
        <end position="330"/>
    </location>
</feature>
<keyword evidence="2" id="KW-1133">Transmembrane helix</keyword>
<dbReference type="NCBIfam" id="NF047832">
    <property type="entry name" value="caspase_w_EACC1"/>
    <property type="match status" value="1"/>
</dbReference>
<feature type="transmembrane region" description="Helical" evidence="2">
    <location>
        <begin position="479"/>
        <end position="498"/>
    </location>
</feature>
<reference evidence="4 5" key="1">
    <citation type="submission" date="2020-07" db="EMBL/GenBank/DDBJ databases">
        <title>Sequencing the genomes of 1000 actinobacteria strains.</title>
        <authorList>
            <person name="Klenk H.-P."/>
        </authorList>
    </citation>
    <scope>NUCLEOTIDE SEQUENCE [LARGE SCALE GENOMIC DNA]</scope>
    <source>
        <strain evidence="4 5">DSM 45876</strain>
    </source>
</reference>
<dbReference type="EMBL" id="JACCHK010000001">
    <property type="protein sequence ID" value="NYH41673.1"/>
    <property type="molecule type" value="Genomic_DNA"/>
</dbReference>
<feature type="region of interest" description="Disordered" evidence="1">
    <location>
        <begin position="604"/>
        <end position="635"/>
    </location>
</feature>
<evidence type="ECO:0000313" key="5">
    <source>
        <dbReference type="Proteomes" id="UP000523545"/>
    </source>
</evidence>
<dbReference type="GO" id="GO:0004197">
    <property type="term" value="F:cysteine-type endopeptidase activity"/>
    <property type="evidence" value="ECO:0007669"/>
    <property type="project" value="InterPro"/>
</dbReference>
<dbReference type="InterPro" id="IPR029030">
    <property type="entry name" value="Caspase-like_dom_sf"/>
</dbReference>
<feature type="region of interest" description="Disordered" evidence="1">
    <location>
        <begin position="249"/>
        <end position="268"/>
    </location>
</feature>
<feature type="transmembrane region" description="Helical" evidence="2">
    <location>
        <begin position="383"/>
        <end position="408"/>
    </location>
</feature>
<feature type="transmembrane region" description="Helical" evidence="2">
    <location>
        <begin position="414"/>
        <end position="431"/>
    </location>
</feature>
<feature type="transmembrane region" description="Helical" evidence="2">
    <location>
        <begin position="440"/>
        <end position="459"/>
    </location>
</feature>
<dbReference type="Proteomes" id="UP000523545">
    <property type="component" value="Unassembled WGS sequence"/>
</dbReference>
<gene>
    <name evidence="4" type="ORF">HNR22_001400</name>
</gene>
<keyword evidence="5" id="KW-1185">Reference proteome</keyword>
<keyword evidence="2" id="KW-0812">Transmembrane</keyword>
<protein>
    <recommendedName>
        <fullName evidence="3">Peptidase C14 caspase domain-containing protein</fullName>
    </recommendedName>
</protein>
<accession>A0A7Y9WYF8</accession>
<comment type="caution">
    <text evidence="4">The sequence shown here is derived from an EMBL/GenBank/DDBJ whole genome shotgun (WGS) entry which is preliminary data.</text>
</comment>
<sequence length="635" mass="68880">MSRPDPTRSTALLIGTATHNQQALDDLPAVRANVTELARLVTTGPVDLVAVERCTQLLDLSHPGEAGVTIAERCGEAEDLLLVYYAGHGLLDDNGELFLALSGTNPRPDWLKYTAIPFSWIRDAMRDSPARTRVLILDCCFAGRALHTMSAADVENGLADRSEIQGTFTLTATSDNVAAIAPVGAEHTAFTGELLTLLRHGPPMRDGHPDGEDLTLNAAYRHLAVTLPSRGLPRPRQRNTDLAADLVLRPGSGGPPAADDQPSGETAGVAPAANLPALTVARPVLDTLRRPQRLFHPLHRELLGVQRRRLAVSVGIAALYTVLLLARLVVPELTSSRGGWPGAGVLLTILDIAAVAVGTGLALTAASDAREGFPGDARIKWGLAIVIWGVVAVFLLVTVAMRVLVPLLGEDSHSLVPFGSCVIALALWWWFGGDRDVLRMWWRAAFVVAVVFGAMTAYYATPDPIRGRTRFIRLFETHALGELWTLAGFLTVGFLLVVQCQDVLTGHLALSKRPLVVALSKQGIGIQTRAHHRFIAWHHLDRIFVAGNVLVIAFKRDYPEVDKPREFTYSTELGGFPVADIRHFPHSRGEILHALSHFAGATLHGVTPPGPDEDRLPTRPDGSPAWRYNERWSTH</sequence>
<evidence type="ECO:0000256" key="1">
    <source>
        <dbReference type="SAM" id="MobiDB-lite"/>
    </source>
</evidence>
<dbReference type="InterPro" id="IPR011600">
    <property type="entry name" value="Pept_C14_caspase"/>
</dbReference>
<organism evidence="4 5">
    <name type="scientific">Micromonospora jinlongensis</name>
    <dbReference type="NCBI Taxonomy" id="1287877"/>
    <lineage>
        <taxon>Bacteria</taxon>
        <taxon>Bacillati</taxon>
        <taxon>Actinomycetota</taxon>
        <taxon>Actinomycetes</taxon>
        <taxon>Micromonosporales</taxon>
        <taxon>Micromonosporaceae</taxon>
        <taxon>Micromonospora</taxon>
    </lineage>
</organism>
<dbReference type="Pfam" id="PF00656">
    <property type="entry name" value="Peptidase_C14"/>
    <property type="match status" value="1"/>
</dbReference>
<dbReference type="AlphaFoldDB" id="A0A7Y9WYF8"/>
<keyword evidence="2" id="KW-0472">Membrane</keyword>
<name>A0A7Y9WYF8_9ACTN</name>
<evidence type="ECO:0000259" key="3">
    <source>
        <dbReference type="Pfam" id="PF00656"/>
    </source>
</evidence>
<dbReference type="SUPFAM" id="SSF52129">
    <property type="entry name" value="Caspase-like"/>
    <property type="match status" value="1"/>
</dbReference>
<evidence type="ECO:0000313" key="4">
    <source>
        <dbReference type="EMBL" id="NYH41673.1"/>
    </source>
</evidence>
<dbReference type="Gene3D" id="3.40.50.1460">
    <property type="match status" value="1"/>
</dbReference>
<feature type="domain" description="Peptidase C14 caspase" evidence="3">
    <location>
        <begin position="76"/>
        <end position="200"/>
    </location>
</feature>
<evidence type="ECO:0000256" key="2">
    <source>
        <dbReference type="SAM" id="Phobius"/>
    </source>
</evidence>
<proteinExistence type="predicted"/>
<dbReference type="GO" id="GO:0006508">
    <property type="term" value="P:proteolysis"/>
    <property type="evidence" value="ECO:0007669"/>
    <property type="project" value="InterPro"/>
</dbReference>